<dbReference type="InterPro" id="IPR020568">
    <property type="entry name" value="Ribosomal_Su5_D2-typ_SF"/>
</dbReference>
<dbReference type="GO" id="GO:0009507">
    <property type="term" value="C:chloroplast"/>
    <property type="evidence" value="ECO:0007669"/>
    <property type="project" value="UniProtKB-SubCell"/>
</dbReference>
<dbReference type="InterPro" id="IPR038494">
    <property type="entry name" value="IGPD_sf"/>
</dbReference>
<dbReference type="InterPro" id="IPR011011">
    <property type="entry name" value="Znf_FYVE_PHD"/>
</dbReference>
<evidence type="ECO:0000256" key="3">
    <source>
        <dbReference type="ARBA" id="ARBA00005047"/>
    </source>
</evidence>
<dbReference type="CDD" id="cd07914">
    <property type="entry name" value="IGPD"/>
    <property type="match status" value="1"/>
</dbReference>
<organism evidence="16 17">
    <name type="scientific">Hevea brasiliensis</name>
    <name type="common">Para rubber tree</name>
    <name type="synonym">Siphonia brasiliensis</name>
    <dbReference type="NCBI Taxonomy" id="3981"/>
    <lineage>
        <taxon>Eukaryota</taxon>
        <taxon>Viridiplantae</taxon>
        <taxon>Streptophyta</taxon>
        <taxon>Embryophyta</taxon>
        <taxon>Tracheophyta</taxon>
        <taxon>Spermatophyta</taxon>
        <taxon>Magnoliopsida</taxon>
        <taxon>eudicotyledons</taxon>
        <taxon>Gunneridae</taxon>
        <taxon>Pentapetalae</taxon>
        <taxon>rosids</taxon>
        <taxon>fabids</taxon>
        <taxon>Malpighiales</taxon>
        <taxon>Euphorbiaceae</taxon>
        <taxon>Crotonoideae</taxon>
        <taxon>Micrandreae</taxon>
        <taxon>Hevea</taxon>
    </lineage>
</organism>
<dbReference type="FunFam" id="3.30.230.40:FF:000003">
    <property type="entry name" value="Imidazoleglycerol-phosphate dehydratase HisB"/>
    <property type="match status" value="1"/>
</dbReference>
<evidence type="ECO:0000313" key="17">
    <source>
        <dbReference type="Proteomes" id="UP000467840"/>
    </source>
</evidence>
<dbReference type="Gene3D" id="3.30.230.40">
    <property type="entry name" value="Imidazole glycerol phosphate dehydratase, domain 1"/>
    <property type="match status" value="2"/>
</dbReference>
<evidence type="ECO:0000313" key="16">
    <source>
        <dbReference type="EMBL" id="KAF2285390.1"/>
    </source>
</evidence>
<dbReference type="HAMAP" id="MF_00076">
    <property type="entry name" value="HisB"/>
    <property type="match status" value="1"/>
</dbReference>
<dbReference type="InterPro" id="IPR054292">
    <property type="entry name" value="DUF7028"/>
</dbReference>
<dbReference type="Pfam" id="PF23209">
    <property type="entry name" value="IDM1_C"/>
    <property type="match status" value="1"/>
</dbReference>
<comment type="pathway">
    <text evidence="3 13">Amino-acid biosynthesis; L-histidine biosynthesis; L-histidine from 5-phospho-alpha-D-ribose 1-diphosphate: step 6/9.</text>
</comment>
<dbReference type="GO" id="GO:0008270">
    <property type="term" value="F:zinc ion binding"/>
    <property type="evidence" value="ECO:0007669"/>
    <property type="project" value="UniProtKB-KW"/>
</dbReference>
<feature type="compositionally biased region" description="Polar residues" evidence="14">
    <location>
        <begin position="283"/>
        <end position="295"/>
    </location>
</feature>
<dbReference type="UniPathway" id="UPA00031">
    <property type="reaction ID" value="UER00011"/>
</dbReference>
<gene>
    <name evidence="16" type="ORF">GH714_003435</name>
</gene>
<dbReference type="GO" id="GO:0004424">
    <property type="term" value="F:imidazoleglycerol-phosphate dehydratase activity"/>
    <property type="evidence" value="ECO:0007669"/>
    <property type="project" value="UniProtKB-EC"/>
</dbReference>
<dbReference type="PANTHER" id="PTHR46309">
    <property type="entry name" value="PHD FINGER PROTEIN 12"/>
    <property type="match status" value="1"/>
</dbReference>
<evidence type="ECO:0000256" key="12">
    <source>
        <dbReference type="PROSITE-ProRule" id="PRU00146"/>
    </source>
</evidence>
<dbReference type="SUPFAM" id="SSF55729">
    <property type="entry name" value="Acyl-CoA N-acyltransferases (Nat)"/>
    <property type="match status" value="1"/>
</dbReference>
<dbReference type="InterPro" id="IPR019786">
    <property type="entry name" value="Zinc_finger_PHD-type_CS"/>
</dbReference>
<evidence type="ECO:0000256" key="10">
    <source>
        <dbReference type="ARBA" id="ARBA00023102"/>
    </source>
</evidence>
<dbReference type="PROSITE" id="PS00954">
    <property type="entry name" value="IGP_DEHYDRATASE_1"/>
    <property type="match status" value="1"/>
</dbReference>
<feature type="compositionally biased region" description="Basic and acidic residues" evidence="14">
    <location>
        <begin position="1275"/>
        <end position="1296"/>
    </location>
</feature>
<dbReference type="InterPro" id="IPR016181">
    <property type="entry name" value="Acyl_CoA_acyltransferase"/>
</dbReference>
<dbReference type="Proteomes" id="UP000467840">
    <property type="component" value="Chromosome 3"/>
</dbReference>
<dbReference type="GO" id="GO:0000105">
    <property type="term" value="P:L-histidine biosynthetic process"/>
    <property type="evidence" value="ECO:0007669"/>
    <property type="project" value="UniProtKB-UniPathway"/>
</dbReference>
<dbReference type="CDD" id="cd15532">
    <property type="entry name" value="PHD2_CHD_II"/>
    <property type="match status" value="1"/>
</dbReference>
<evidence type="ECO:0000256" key="2">
    <source>
        <dbReference type="ARBA" id="ARBA00004229"/>
    </source>
</evidence>
<evidence type="ECO:0000256" key="5">
    <source>
        <dbReference type="ARBA" id="ARBA00012075"/>
    </source>
</evidence>
<sequence length="1740" mass="190627">MEEGRRSGDLSGIMVKNRSSSGCLIVRKKGNDGVGGVGSSGSRKVFGSKKDKKRARMDMSDSGSSDELLMPSRRRVGAETLRGRNVRSNDGDVIGRNGDFSERKRNRLDVFEFDEYDVNDGEMMRRNRVDEGGMEGRRFFGSVMAGRSGIEREYETGSSRHPGVDRRKSSYFERTSGLHRANHGDRDGAHPPMSFYSDKYDSDEPIRVQGKNGVLKVMVNKKKVNGSLKSYDLLEAEEKRKGVRMKDTVKRNVLIGPSIYPESKSAEKASSFVGTVKKPMNTLRSLSAKNSSARNGNVRDHNSEDSGTSLKLGSKNMEARNSLKTPLPAKNPKGHEVDSEDSDTSLNPGLKNVKARKSMIGASSDGEISPCNQLPSARIKEGKVKRGTGTEKQKLREHIRGMLLNAGWTIDYRPRRNRDYLDAVYINPTGTAYWSIIKAYDALLKQLNDEEEEAKSKADGSPFTPLSDEVLSQLTRKTRKKMEKEMKRKQRGESENARETAARKSSSSRHDEESMDSGSHEEKLSSFIKQGGKSLKSRTNGNSYLNVNTKGQSSTRQLHNGMEKIPSGSNSHQGRKSRKLGRCTLLVRNSNEGLNSESDGFVPYAGKRTLLSWLIDCGTVQLSQKVREQTTPNISNIYLDSGVSLMECQIDAWNRQELVKHIGFHSVDVDGDDPNDDTCGLCGDGGDLICCDGCPSTFHQSCLGILMLPPGDWHCPNCTCKFCGVAGENISQGDDATGCELPTCSMCAKKYHKSCILEMDALSIDANSSFCCFCGTCRQLFEQLQKYLGVKNELEAGFSWSLIHRTDVDLDTSLQGLPQRVECNSKLAVALSVMDECFLPIVDRRSGINLIKNVLYNCGSNFNRLNYSGFYAAILERGDEIISAASIRFHGTQLAEMPFIGTRHAYRRQGMCRRLFCAIESALCSLKVQKLIIPAISELTHTWTGVFGFTTLDESLKQELKSMNMLVFPGIDMLQKQLLDQENIDGNTTTGSGAKGMEFKDGQSITPEVAVKSDIDSSAMLDDLNECDNGGLECASGTNDEVAATNSGSQCMGIPINDVSMISSSLDASLEPKNSVPLKETANADSGAGDKLDEAALEKKSECMSDTSHYDLDKMDNIEGSNSPAGDNTQSCIEGDVSPTNSDSRCLGFALDDTSVMSSSLVASNELKSLVSFERNTCADSESGDKLAELTSDRKCLIISDMSDDRQEENKPEVAALVKDNVQCCEEGDVGDAYVLNLIESSSDEHKISISTGETKSVVCQLKNEFSELASNGKHHFDSGANHERTVDNSSEKVDKGPVLSVSTSSGTDGYSVQVKFEPKDEVAFEGGSKLDVASEAVSEAKHCEVSAPHTRADDFRTDLAAGSHASLYAGKSRPFSVQSVNYVVGSTVRQIRSSAAFYSFLSILTKNEKEMELRVPVHSLSNSSLPSLTKPKVRISQRKLVPVRITYPILSSTPIRMESQSPLRATPTEDHRSTVTSSSPIESGARQGRIGEVKRVTRETNVSVKINLDGTGIADSSTGIPFLDHMLDQLASHGLFDVHVRATGDIHIDDHHTNEDVALAIGTALLQALGDRKGINRFGDFSAPLDEALIHVSLDLSGRPHLSYDLEIPTQRVGTYDTQLVEHFFQSLVNTSGMTLHIRQLAGRNSHHIIEATFKAFARALRQATEYDPRRLGTVPSQFVPGLGLKFCDFDVQFKRGAVTSLMLLDYHAMDGLGWPSGVASSEYFIHAFTSEMHFGDLL</sequence>
<evidence type="ECO:0000256" key="1">
    <source>
        <dbReference type="ARBA" id="ARBA00001723"/>
    </source>
</evidence>
<feature type="region of interest" description="Disordered" evidence="14">
    <location>
        <begin position="283"/>
        <end position="351"/>
    </location>
</feature>
<comment type="caution">
    <text evidence="16">The sequence shown here is derived from an EMBL/GenBank/DDBJ whole genome shotgun (WGS) entry which is preliminary data.</text>
</comment>
<dbReference type="PROSITE" id="PS50016">
    <property type="entry name" value="ZF_PHD_2"/>
    <property type="match status" value="1"/>
</dbReference>
<dbReference type="Pfam" id="PF00628">
    <property type="entry name" value="PHD"/>
    <property type="match status" value="1"/>
</dbReference>
<accession>A0A6A6K951</accession>
<feature type="domain" description="PHD-type" evidence="15">
    <location>
        <begin position="676"/>
        <end position="721"/>
    </location>
</feature>
<comment type="subcellular location">
    <subcellularLocation>
        <location evidence="2">Plastid</location>
        <location evidence="2">Chloroplast</location>
    </subcellularLocation>
</comment>
<dbReference type="GO" id="GO:0005634">
    <property type="term" value="C:nucleus"/>
    <property type="evidence" value="ECO:0007669"/>
    <property type="project" value="TreeGrafter"/>
</dbReference>
<dbReference type="InterPro" id="IPR000807">
    <property type="entry name" value="ImidazoleglycerolP_deHydtase"/>
</dbReference>
<keyword evidence="6" id="KW-0028">Amino-acid biosynthesis</keyword>
<keyword evidence="10 13" id="KW-0368">Histidine biosynthesis</keyword>
<dbReference type="PANTHER" id="PTHR46309:SF1">
    <property type="entry name" value="PHD FINGER PROTEIN 12"/>
    <property type="match status" value="1"/>
</dbReference>
<dbReference type="PROSITE" id="PS00955">
    <property type="entry name" value="IGP_DEHYDRATASE_2"/>
    <property type="match status" value="1"/>
</dbReference>
<keyword evidence="9" id="KW-0862">Zinc</keyword>
<feature type="region of interest" description="Disordered" evidence="14">
    <location>
        <begin position="1274"/>
        <end position="1305"/>
    </location>
</feature>
<proteinExistence type="inferred from homology"/>
<evidence type="ECO:0000256" key="4">
    <source>
        <dbReference type="ARBA" id="ARBA00007481"/>
    </source>
</evidence>
<dbReference type="SUPFAM" id="SSF57903">
    <property type="entry name" value="FYVE/PHD zinc finger"/>
    <property type="match status" value="1"/>
</dbReference>
<reference evidence="16 17" key="1">
    <citation type="journal article" date="2020" name="Mol. Plant">
        <title>The Chromosome-Based Rubber Tree Genome Provides New Insights into Spurge Genome Evolution and Rubber Biosynthesis.</title>
        <authorList>
            <person name="Liu J."/>
            <person name="Shi C."/>
            <person name="Shi C.C."/>
            <person name="Li W."/>
            <person name="Zhang Q.J."/>
            <person name="Zhang Y."/>
            <person name="Li K."/>
            <person name="Lu H.F."/>
            <person name="Shi C."/>
            <person name="Zhu S.T."/>
            <person name="Xiao Z.Y."/>
            <person name="Nan H."/>
            <person name="Yue Y."/>
            <person name="Zhu X.G."/>
            <person name="Wu Y."/>
            <person name="Hong X.N."/>
            <person name="Fan G.Y."/>
            <person name="Tong Y."/>
            <person name="Zhang D."/>
            <person name="Mao C.L."/>
            <person name="Liu Y.L."/>
            <person name="Hao S.J."/>
            <person name="Liu W.Q."/>
            <person name="Lv M.Q."/>
            <person name="Zhang H.B."/>
            <person name="Liu Y."/>
            <person name="Hu-Tang G.R."/>
            <person name="Wang J.P."/>
            <person name="Wang J.H."/>
            <person name="Sun Y.H."/>
            <person name="Ni S.B."/>
            <person name="Chen W.B."/>
            <person name="Zhang X.C."/>
            <person name="Jiao Y.N."/>
            <person name="Eichler E.E."/>
            <person name="Li G.H."/>
            <person name="Liu X."/>
            <person name="Gao L.Z."/>
        </authorList>
    </citation>
    <scope>NUCLEOTIDE SEQUENCE [LARGE SCALE GENOMIC DNA]</scope>
    <source>
        <strain evidence="17">cv. GT1</strain>
        <tissue evidence="16">Leaf</tissue>
    </source>
</reference>
<dbReference type="NCBIfam" id="NF002111">
    <property type="entry name" value="PRK00951.2-1"/>
    <property type="match status" value="1"/>
</dbReference>
<evidence type="ECO:0000256" key="8">
    <source>
        <dbReference type="ARBA" id="ARBA00022771"/>
    </source>
</evidence>
<dbReference type="InterPro" id="IPR019787">
    <property type="entry name" value="Znf_PHD-finger"/>
</dbReference>
<evidence type="ECO:0000259" key="15">
    <source>
        <dbReference type="PROSITE" id="PS50016"/>
    </source>
</evidence>
<dbReference type="InterPro" id="IPR056511">
    <property type="entry name" value="IDM1_C"/>
</dbReference>
<comment type="similarity">
    <text evidence="4 13">Belongs to the imidazoleglycerol-phosphate dehydratase family.</text>
</comment>
<dbReference type="FunFam" id="3.30.230.40:FF:000002">
    <property type="entry name" value="Imidazoleglycerol-phosphate dehydratase"/>
    <property type="match status" value="1"/>
</dbReference>
<feature type="compositionally biased region" description="Basic residues" evidence="14">
    <location>
        <begin position="46"/>
        <end position="55"/>
    </location>
</feature>
<dbReference type="GO" id="GO:0003714">
    <property type="term" value="F:transcription corepressor activity"/>
    <property type="evidence" value="ECO:0007669"/>
    <property type="project" value="InterPro"/>
</dbReference>
<dbReference type="GO" id="GO:0006357">
    <property type="term" value="P:regulation of transcription by RNA polymerase II"/>
    <property type="evidence" value="ECO:0007669"/>
    <property type="project" value="TreeGrafter"/>
</dbReference>
<feature type="region of interest" description="Disordered" evidence="14">
    <location>
        <begin position="21"/>
        <end position="99"/>
    </location>
</feature>
<name>A0A6A6K951_HEVBR</name>
<keyword evidence="11 13" id="KW-0456">Lyase</keyword>
<dbReference type="NCBIfam" id="NF002114">
    <property type="entry name" value="PRK00951.2-4"/>
    <property type="match status" value="1"/>
</dbReference>
<dbReference type="SUPFAM" id="SSF54211">
    <property type="entry name" value="Ribosomal protein S5 domain 2-like"/>
    <property type="match status" value="2"/>
</dbReference>
<keyword evidence="8 12" id="KW-0863">Zinc-finger</keyword>
<feature type="region of interest" description="Disordered" evidence="14">
    <location>
        <begin position="453"/>
        <end position="578"/>
    </location>
</feature>
<feature type="compositionally biased region" description="Polar residues" evidence="14">
    <location>
        <begin position="537"/>
        <end position="558"/>
    </location>
</feature>
<dbReference type="InterPro" id="IPR042163">
    <property type="entry name" value="PHF12"/>
</dbReference>
<evidence type="ECO:0000256" key="13">
    <source>
        <dbReference type="RuleBase" id="RU000598"/>
    </source>
</evidence>
<feature type="compositionally biased region" description="Basic and acidic residues" evidence="14">
    <location>
        <begin position="482"/>
        <end position="524"/>
    </location>
</feature>
<dbReference type="InterPro" id="IPR013083">
    <property type="entry name" value="Znf_RING/FYVE/PHD"/>
</dbReference>
<dbReference type="InterPro" id="IPR001965">
    <property type="entry name" value="Znf_PHD"/>
</dbReference>
<dbReference type="EMBL" id="JAAGAX010000017">
    <property type="protein sequence ID" value="KAF2285390.1"/>
    <property type="molecule type" value="Genomic_DNA"/>
</dbReference>
<evidence type="ECO:0000256" key="14">
    <source>
        <dbReference type="SAM" id="MobiDB-lite"/>
    </source>
</evidence>
<protein>
    <recommendedName>
        <fullName evidence="5 13">Imidazoleglycerol-phosphate dehydratase</fullName>
        <ecNumber evidence="5 13">4.2.1.19</ecNumber>
    </recommendedName>
</protein>
<keyword evidence="7" id="KW-0479">Metal-binding</keyword>
<dbReference type="NCBIfam" id="NF002108">
    <property type="entry name" value="PRK00951.1-3"/>
    <property type="match status" value="1"/>
</dbReference>
<dbReference type="InterPro" id="IPR020565">
    <property type="entry name" value="ImidazoleglycerP_deHydtase_CS"/>
</dbReference>
<keyword evidence="17" id="KW-1185">Reference proteome</keyword>
<evidence type="ECO:0000256" key="11">
    <source>
        <dbReference type="ARBA" id="ARBA00023239"/>
    </source>
</evidence>
<feature type="region of interest" description="Disordered" evidence="14">
    <location>
        <begin position="1460"/>
        <end position="1489"/>
    </location>
</feature>
<dbReference type="Gene3D" id="3.30.40.10">
    <property type="entry name" value="Zinc/RING finger domain, C3HC4 (zinc finger)"/>
    <property type="match status" value="1"/>
</dbReference>
<evidence type="ECO:0000256" key="6">
    <source>
        <dbReference type="ARBA" id="ARBA00022605"/>
    </source>
</evidence>
<dbReference type="PROSITE" id="PS01359">
    <property type="entry name" value="ZF_PHD_1"/>
    <property type="match status" value="1"/>
</dbReference>
<dbReference type="Pfam" id="PF00475">
    <property type="entry name" value="IGPD"/>
    <property type="match status" value="1"/>
</dbReference>
<evidence type="ECO:0000256" key="7">
    <source>
        <dbReference type="ARBA" id="ARBA00022723"/>
    </source>
</evidence>
<dbReference type="SMART" id="SM00249">
    <property type="entry name" value="PHD"/>
    <property type="match status" value="1"/>
</dbReference>
<comment type="catalytic activity">
    <reaction evidence="1 13">
        <text>D-erythro-1-(imidazol-4-yl)glycerol 3-phosphate = 3-(imidazol-4-yl)-2-oxopropyl phosphate + H2O</text>
        <dbReference type="Rhea" id="RHEA:11040"/>
        <dbReference type="ChEBI" id="CHEBI:15377"/>
        <dbReference type="ChEBI" id="CHEBI:57766"/>
        <dbReference type="ChEBI" id="CHEBI:58278"/>
        <dbReference type="EC" id="4.2.1.19"/>
    </reaction>
</comment>
<dbReference type="EC" id="4.2.1.19" evidence="5 13"/>
<dbReference type="Pfam" id="PF22970">
    <property type="entry name" value="DUF7028"/>
    <property type="match status" value="1"/>
</dbReference>
<evidence type="ECO:0000256" key="9">
    <source>
        <dbReference type="ARBA" id="ARBA00022833"/>
    </source>
</evidence>